<keyword evidence="4" id="KW-0274">FAD</keyword>
<name>A0A369JMR8_HYPMA</name>
<feature type="domain" description="Glucose-methanol-choline oxidoreductase N-terminal" evidence="6">
    <location>
        <begin position="491"/>
        <end position="505"/>
    </location>
</feature>
<evidence type="ECO:0000313" key="8">
    <source>
        <dbReference type="Proteomes" id="UP000076154"/>
    </source>
</evidence>
<dbReference type="InterPro" id="IPR036188">
    <property type="entry name" value="FAD/NAD-bd_sf"/>
</dbReference>
<proteinExistence type="inferred from homology"/>
<protein>
    <submittedName>
        <fullName evidence="7">Pyranose dehydrogenase</fullName>
    </submittedName>
</protein>
<dbReference type="SUPFAM" id="SSF54373">
    <property type="entry name" value="FAD-linked reductases, C-terminal domain"/>
    <property type="match status" value="1"/>
</dbReference>
<dbReference type="InParanoid" id="A0A369JMR8"/>
<evidence type="ECO:0000256" key="1">
    <source>
        <dbReference type="ARBA" id="ARBA00001974"/>
    </source>
</evidence>
<dbReference type="AlphaFoldDB" id="A0A369JMR8"/>
<gene>
    <name evidence="7" type="primary">pdh1_13</name>
    <name evidence="7" type="ORF">Hypma_009212</name>
</gene>
<evidence type="ECO:0000259" key="6">
    <source>
        <dbReference type="PROSITE" id="PS00624"/>
    </source>
</evidence>
<comment type="cofactor">
    <cofactor evidence="1">
        <name>FAD</name>
        <dbReference type="ChEBI" id="CHEBI:57692"/>
    </cofactor>
</comment>
<dbReference type="Pfam" id="PF05199">
    <property type="entry name" value="GMC_oxred_C"/>
    <property type="match status" value="1"/>
</dbReference>
<keyword evidence="5" id="KW-0472">Membrane</keyword>
<accession>A0A369JMR8</accession>
<evidence type="ECO:0000313" key="7">
    <source>
        <dbReference type="EMBL" id="RDB23531.1"/>
    </source>
</evidence>
<dbReference type="GO" id="GO:0050660">
    <property type="term" value="F:flavin adenine dinucleotide binding"/>
    <property type="evidence" value="ECO:0007669"/>
    <property type="project" value="InterPro"/>
</dbReference>
<dbReference type="STRING" id="39966.A0A369JMR8"/>
<dbReference type="Proteomes" id="UP000076154">
    <property type="component" value="Unassembled WGS sequence"/>
</dbReference>
<keyword evidence="5" id="KW-1133">Transmembrane helix</keyword>
<keyword evidence="5" id="KW-0812">Transmembrane</keyword>
<sequence length="786" mass="86661">MLAQSQTAHRLSGPEKFTPFWSLDLSPTMKVDENTSQAEQLSLRPRYLEPSIMEVQKACLTLSCRLLWRTHLVSERKKGHEELMEFVFDGVKVDICTDHGKIWCYARQFFFRPEIRHFIVTIDSSNLRVAAVTDNLSLDEQHCVVSSDLHANHKANETFQKFQPSTAGTRLIDLKHVKADTIPKDMLVVFAPLLILAIAAAKVFAAIYDDPSRLPISSYDFVVIGAGTAGSVIAARLAEDRHRRVLVIEAGRHNEGFQSELITVPFLGPLASPNTPFDWNYTTVPQPAINNRRIPYPRGYVLGGSSSTNYMVYTRCSSDEYDRFADEAGDDGWSWKKILPYAYKNEKHVPPNDHHNETGQYLPAFHGTTGPLLTSLPGFPNDIDARVLATTRELSEFPYNPDYNSGNPLGISWMHSTIGGPLRSSSATAYLLPALKTRSNIDLLYNAQVTRLIQTGRLEMLPVFRGVEFARNSTARPYTITATKEVILSAGAIGTPQILMLSGIGDPKELRTVGIKPTVDLPDVGKNLVDHPLLPIQWTANSNDTMDPILRPGAAFDAGLAEYVANKTGRMAANGVSNHMSFFRLPKNSHILRKYGDPTAGPRTPHYELAFGNGFFTTSQAIPASGSYFSIINVVVQPTSSGSVTLASSNPFAHPIIDPRLLSTAYDFETMIEAIKASKRFVAAKAWDGYVIEPYIDSVNTTTDAGIVEYARTWATTIKHPTGTARLSKVPGKGVVDGQLRLKKARGVRIVDASVFPFIPAGHPQAPIYIVAERAADVIKVDWGSH</sequence>
<dbReference type="EMBL" id="LUEZ02000046">
    <property type="protein sequence ID" value="RDB23531.1"/>
    <property type="molecule type" value="Genomic_DNA"/>
</dbReference>
<dbReference type="GO" id="GO:0016614">
    <property type="term" value="F:oxidoreductase activity, acting on CH-OH group of donors"/>
    <property type="evidence" value="ECO:0007669"/>
    <property type="project" value="InterPro"/>
</dbReference>
<evidence type="ECO:0000256" key="2">
    <source>
        <dbReference type="ARBA" id="ARBA00010790"/>
    </source>
</evidence>
<dbReference type="InterPro" id="IPR000172">
    <property type="entry name" value="GMC_OxRdtase_N"/>
</dbReference>
<dbReference type="InterPro" id="IPR007867">
    <property type="entry name" value="GMC_OxRtase_C"/>
</dbReference>
<dbReference type="PROSITE" id="PS00624">
    <property type="entry name" value="GMC_OXRED_2"/>
    <property type="match status" value="1"/>
</dbReference>
<dbReference type="OrthoDB" id="269227at2759"/>
<evidence type="ECO:0000256" key="4">
    <source>
        <dbReference type="ARBA" id="ARBA00022827"/>
    </source>
</evidence>
<dbReference type="PANTHER" id="PTHR11552:SF147">
    <property type="entry name" value="CHOLINE DEHYDROGENASE, MITOCHONDRIAL"/>
    <property type="match status" value="1"/>
</dbReference>
<dbReference type="Gene3D" id="3.30.560.10">
    <property type="entry name" value="Glucose Oxidase, domain 3"/>
    <property type="match status" value="1"/>
</dbReference>
<dbReference type="SUPFAM" id="SSF51905">
    <property type="entry name" value="FAD/NAD(P)-binding domain"/>
    <property type="match status" value="1"/>
</dbReference>
<dbReference type="Gene3D" id="3.50.50.60">
    <property type="entry name" value="FAD/NAD(P)-binding domain"/>
    <property type="match status" value="1"/>
</dbReference>
<evidence type="ECO:0000256" key="5">
    <source>
        <dbReference type="SAM" id="Phobius"/>
    </source>
</evidence>
<organism evidence="7 8">
    <name type="scientific">Hypsizygus marmoreus</name>
    <name type="common">White beech mushroom</name>
    <name type="synonym">Agaricus marmoreus</name>
    <dbReference type="NCBI Taxonomy" id="39966"/>
    <lineage>
        <taxon>Eukaryota</taxon>
        <taxon>Fungi</taxon>
        <taxon>Dikarya</taxon>
        <taxon>Basidiomycota</taxon>
        <taxon>Agaricomycotina</taxon>
        <taxon>Agaricomycetes</taxon>
        <taxon>Agaricomycetidae</taxon>
        <taxon>Agaricales</taxon>
        <taxon>Tricholomatineae</taxon>
        <taxon>Lyophyllaceae</taxon>
        <taxon>Hypsizygus</taxon>
    </lineage>
</organism>
<evidence type="ECO:0000256" key="3">
    <source>
        <dbReference type="ARBA" id="ARBA00022630"/>
    </source>
</evidence>
<reference evidence="7" key="1">
    <citation type="submission" date="2018-04" db="EMBL/GenBank/DDBJ databases">
        <title>Whole genome sequencing of Hypsizygus marmoreus.</title>
        <authorList>
            <person name="Choi I.-G."/>
            <person name="Min B."/>
            <person name="Kim J.-G."/>
            <person name="Kim S."/>
            <person name="Oh Y.-L."/>
            <person name="Kong W.-S."/>
            <person name="Park H."/>
            <person name="Jeong J."/>
            <person name="Song E.-S."/>
        </authorList>
    </citation>
    <scope>NUCLEOTIDE SEQUENCE [LARGE SCALE GENOMIC DNA]</scope>
    <source>
        <strain evidence="7">51987-8</strain>
    </source>
</reference>
<keyword evidence="8" id="KW-1185">Reference proteome</keyword>
<dbReference type="InterPro" id="IPR012132">
    <property type="entry name" value="GMC_OxRdtase"/>
</dbReference>
<feature type="transmembrane region" description="Helical" evidence="5">
    <location>
        <begin position="186"/>
        <end position="207"/>
    </location>
</feature>
<dbReference type="PANTHER" id="PTHR11552">
    <property type="entry name" value="GLUCOSE-METHANOL-CHOLINE GMC OXIDOREDUCTASE"/>
    <property type="match status" value="1"/>
</dbReference>
<keyword evidence="3" id="KW-0285">Flavoprotein</keyword>
<comment type="caution">
    <text evidence="7">The sequence shown here is derived from an EMBL/GenBank/DDBJ whole genome shotgun (WGS) entry which is preliminary data.</text>
</comment>
<dbReference type="Pfam" id="PF00732">
    <property type="entry name" value="GMC_oxred_N"/>
    <property type="match status" value="1"/>
</dbReference>
<comment type="similarity">
    <text evidence="2">Belongs to the GMC oxidoreductase family.</text>
</comment>